<comment type="caution">
    <text evidence="1">The sequence shown here is derived from an EMBL/GenBank/DDBJ whole genome shotgun (WGS) entry which is preliminary data.</text>
</comment>
<evidence type="ECO:0000313" key="1">
    <source>
        <dbReference type="EMBL" id="MFD0766223.1"/>
    </source>
</evidence>
<evidence type="ECO:0000313" key="2">
    <source>
        <dbReference type="Proteomes" id="UP001597073"/>
    </source>
</evidence>
<name>A0ABW2ZJ11_9SPHI</name>
<dbReference type="RefSeq" id="WP_377143938.1">
    <property type="nucleotide sequence ID" value="NZ_JBHTIA010000012.1"/>
</dbReference>
<reference evidence="2" key="1">
    <citation type="journal article" date="2019" name="Int. J. Syst. Evol. Microbiol.">
        <title>The Global Catalogue of Microorganisms (GCM) 10K type strain sequencing project: providing services to taxonomists for standard genome sequencing and annotation.</title>
        <authorList>
            <consortium name="The Broad Institute Genomics Platform"/>
            <consortium name="The Broad Institute Genome Sequencing Center for Infectious Disease"/>
            <person name="Wu L."/>
            <person name="Ma J."/>
        </authorList>
    </citation>
    <scope>NUCLEOTIDE SEQUENCE [LARGE SCALE GENOMIC DNA]</scope>
    <source>
        <strain evidence="2">CCUG 60742</strain>
    </source>
</reference>
<accession>A0ABW2ZJ11</accession>
<organism evidence="1 2">
    <name type="scientific">Mucilaginibacter lutimaris</name>
    <dbReference type="NCBI Taxonomy" id="931629"/>
    <lineage>
        <taxon>Bacteria</taxon>
        <taxon>Pseudomonadati</taxon>
        <taxon>Bacteroidota</taxon>
        <taxon>Sphingobacteriia</taxon>
        <taxon>Sphingobacteriales</taxon>
        <taxon>Sphingobacteriaceae</taxon>
        <taxon>Mucilaginibacter</taxon>
    </lineage>
</organism>
<keyword evidence="2" id="KW-1185">Reference proteome</keyword>
<dbReference type="EMBL" id="JBHTIA010000012">
    <property type="protein sequence ID" value="MFD0766223.1"/>
    <property type="molecule type" value="Genomic_DNA"/>
</dbReference>
<sequence>MNKVKQVLADHLGVKKTNLEYVQLINGFGFSDKLFNEMSEILSDKQIEILKKSKYQVGLDPLDSIFIYSFTLSNKKHFAVIYDYYELYLPNFVWDVFTA</sequence>
<dbReference type="Proteomes" id="UP001597073">
    <property type="component" value="Unassembled WGS sequence"/>
</dbReference>
<protein>
    <submittedName>
        <fullName evidence="1">Uncharacterized protein</fullName>
    </submittedName>
</protein>
<proteinExistence type="predicted"/>
<gene>
    <name evidence="1" type="ORF">ACFQZI_15275</name>
</gene>